<dbReference type="EMBL" id="JADILW010000042">
    <property type="protein sequence ID" value="MBO8480026.1"/>
    <property type="molecule type" value="Genomic_DNA"/>
</dbReference>
<evidence type="ECO:0000313" key="1">
    <source>
        <dbReference type="EMBL" id="MBO8480026.1"/>
    </source>
</evidence>
<dbReference type="Pfam" id="PF11950">
    <property type="entry name" value="DUF3467"/>
    <property type="match status" value="1"/>
</dbReference>
<reference evidence="1" key="2">
    <citation type="journal article" date="2021" name="PeerJ">
        <title>Extensive microbial diversity within the chicken gut microbiome revealed by metagenomics and culture.</title>
        <authorList>
            <person name="Gilroy R."/>
            <person name="Ravi A."/>
            <person name="Getino M."/>
            <person name="Pursley I."/>
            <person name="Horton D.L."/>
            <person name="Alikhan N.F."/>
            <person name="Baker D."/>
            <person name="Gharbi K."/>
            <person name="Hall N."/>
            <person name="Watson M."/>
            <person name="Adriaenssens E.M."/>
            <person name="Foster-Nyarko E."/>
            <person name="Jarju S."/>
            <person name="Secka A."/>
            <person name="Antonio M."/>
            <person name="Oren A."/>
            <person name="Chaudhuri R.R."/>
            <person name="La Ragione R."/>
            <person name="Hildebrand F."/>
            <person name="Pallen M.J."/>
        </authorList>
    </citation>
    <scope>NUCLEOTIDE SEQUENCE</scope>
    <source>
        <strain evidence="1">B3-1481</strain>
    </source>
</reference>
<organism evidence="1 2">
    <name type="scientific">Candidatus Cryptobacteroides avistercoris</name>
    <dbReference type="NCBI Taxonomy" id="2840758"/>
    <lineage>
        <taxon>Bacteria</taxon>
        <taxon>Pseudomonadati</taxon>
        <taxon>Bacteroidota</taxon>
        <taxon>Bacteroidia</taxon>
        <taxon>Bacteroidales</taxon>
        <taxon>Candidatus Cryptobacteroides</taxon>
    </lineage>
</organism>
<proteinExistence type="predicted"/>
<name>A0A9D9IXV9_9BACT</name>
<reference evidence="1" key="1">
    <citation type="submission" date="2020-10" db="EMBL/GenBank/DDBJ databases">
        <authorList>
            <person name="Gilroy R."/>
        </authorList>
    </citation>
    <scope>NUCLEOTIDE SEQUENCE</scope>
    <source>
        <strain evidence="1">B3-1481</strain>
    </source>
</reference>
<gene>
    <name evidence="1" type="ORF">IAB76_02805</name>
</gene>
<protein>
    <submittedName>
        <fullName evidence="1">DUF3467 domain-containing protein</fullName>
    </submittedName>
</protein>
<dbReference type="AlphaFoldDB" id="A0A9D9IXV9"/>
<sequence>MENDKKQQLSIEIKPEVANGTYSNLVIVGHSRSEFVLDFVTRLPAMPKAMVNSRIVMAPEHCKRLLNVLYDNIAKYEAQFGPIELGTPEPKGATFNLADLASNGTKS</sequence>
<dbReference type="Proteomes" id="UP000823769">
    <property type="component" value="Unassembled WGS sequence"/>
</dbReference>
<accession>A0A9D9IXV9</accession>
<evidence type="ECO:0000313" key="2">
    <source>
        <dbReference type="Proteomes" id="UP000823769"/>
    </source>
</evidence>
<comment type="caution">
    <text evidence="1">The sequence shown here is derived from an EMBL/GenBank/DDBJ whole genome shotgun (WGS) entry which is preliminary data.</text>
</comment>
<dbReference type="InterPro" id="IPR021857">
    <property type="entry name" value="DUF3467"/>
</dbReference>